<dbReference type="EMBL" id="CP127526">
    <property type="protein sequence ID" value="XRI72307.1"/>
    <property type="molecule type" value="Genomic_DNA"/>
</dbReference>
<evidence type="ECO:0000313" key="1">
    <source>
        <dbReference type="EMBL" id="XRI72307.1"/>
    </source>
</evidence>
<evidence type="ECO:0000313" key="2">
    <source>
        <dbReference type="Proteomes" id="UP001195965"/>
    </source>
</evidence>
<keyword evidence="1" id="KW-0012">Acyltransferase</keyword>
<protein>
    <submittedName>
        <fullName evidence="1">Beta-ketoacyl-ACP synthase III</fullName>
        <ecNumber evidence="1">2.3.1.180</ecNumber>
    </submittedName>
</protein>
<sequence length="314" mass="34026">MNPLYSRIVATGGYLPERVMHNAELEQMVDTSDAWIFERTGIRSRHIAAENEKTVDMAEQAAHQALQDAGLAAEDLDLIIVATTTPDQVFPSTACLLQARLGNRGAPAFDVQAVCTGFIYALATADQFMRSGAVKNALVVGVESMSRIVDWSDRSTCILFGDGAGAVVLRADAQPGIISTHLHADGAYAELLQVPEGREQLTMQGNAVFRMAVRTLGDIVQETLSKNDLEPEDIDWLVPHQANIRIIQATADKLQLPMDRVVTTVEHHGNTSAASVPLALNDAARRGCFKTDQKILLEAFGGGFTWGSALVRWS</sequence>
<keyword evidence="1" id="KW-0808">Transferase</keyword>
<dbReference type="Proteomes" id="UP001195965">
    <property type="component" value="Chromosome"/>
</dbReference>
<gene>
    <name evidence="1" type="ORF">HHS34_007525</name>
</gene>
<dbReference type="EC" id="2.3.1.180" evidence="1"/>
<proteinExistence type="predicted"/>
<reference evidence="1 2" key="1">
    <citation type="journal article" date="2021" name="ISME J.">
        <title>Genomic evolution of the class Acidithiobacillia: deep-branching Proteobacteria living in extreme acidic conditions.</title>
        <authorList>
            <person name="Moya-Beltran A."/>
            <person name="Beard S."/>
            <person name="Rojas-Villalobos C."/>
            <person name="Issotta F."/>
            <person name="Gallardo Y."/>
            <person name="Ulloa R."/>
            <person name="Giaveno A."/>
            <person name="Degli Esposti M."/>
            <person name="Johnson D.B."/>
            <person name="Quatrini R."/>
        </authorList>
    </citation>
    <scope>NUCLEOTIDE SEQUENCE [LARGE SCALE GENOMIC DNA]</scope>
    <source>
        <strain evidence="1 2">GG1-14</strain>
    </source>
</reference>
<organism evidence="1 2">
    <name type="scientific">Acidithiobacillus montserratensis</name>
    <dbReference type="NCBI Taxonomy" id="2729135"/>
    <lineage>
        <taxon>Bacteria</taxon>
        <taxon>Pseudomonadati</taxon>
        <taxon>Pseudomonadota</taxon>
        <taxon>Acidithiobacillia</taxon>
        <taxon>Acidithiobacillales</taxon>
        <taxon>Acidithiobacillaceae</taxon>
        <taxon>Acidithiobacillus</taxon>
    </lineage>
</organism>
<accession>A0ACD5HCE6</accession>
<name>A0ACD5HCE6_9PROT</name>
<keyword evidence="2" id="KW-1185">Reference proteome</keyword>